<evidence type="ECO:0000256" key="1">
    <source>
        <dbReference type="SAM" id="Phobius"/>
    </source>
</evidence>
<name>I4EM85_9BACT</name>
<dbReference type="Proteomes" id="UP000004221">
    <property type="component" value="Unassembled WGS sequence"/>
</dbReference>
<keyword evidence="1" id="KW-1133">Transmembrane helix</keyword>
<dbReference type="InterPro" id="IPR018649">
    <property type="entry name" value="SHOCT"/>
</dbReference>
<dbReference type="EMBL" id="CAGS01000525">
    <property type="protein sequence ID" value="CCF85798.1"/>
    <property type="molecule type" value="Genomic_DNA"/>
</dbReference>
<gene>
    <name evidence="3" type="ORF">NITHO_5710002</name>
</gene>
<accession>I4EM85</accession>
<evidence type="ECO:0000259" key="2">
    <source>
        <dbReference type="Pfam" id="PF09851"/>
    </source>
</evidence>
<reference evidence="3 4" key="1">
    <citation type="journal article" date="2012" name="ISME J.">
        <title>Nitrification expanded: discovery, physiology and genomics of a nitrite-oxidizing bacterium from the phylum Chloroflexi.</title>
        <authorList>
            <person name="Sorokin D.Y."/>
            <person name="Lucker S."/>
            <person name="Vejmelkova D."/>
            <person name="Kostrikina N.A."/>
            <person name="Kleerebezem R."/>
            <person name="Rijpstra W.I."/>
            <person name="Damste J.S."/>
            <person name="Le Paslier D."/>
            <person name="Muyzer G."/>
            <person name="Wagner M."/>
            <person name="van Loosdrecht M.C."/>
            <person name="Daims H."/>
        </authorList>
    </citation>
    <scope>NUCLEOTIDE SEQUENCE [LARGE SCALE GENOMIC DNA]</scope>
    <source>
        <strain evidence="4">none</strain>
    </source>
</reference>
<comment type="caution">
    <text evidence="3">The sequence shown here is derived from an EMBL/GenBank/DDBJ whole genome shotgun (WGS) entry which is preliminary data.</text>
</comment>
<keyword evidence="1" id="KW-0472">Membrane</keyword>
<organism evidence="3 4">
    <name type="scientific">Nitrolancea hollandica Lb</name>
    <dbReference type="NCBI Taxonomy" id="1129897"/>
    <lineage>
        <taxon>Bacteria</taxon>
        <taxon>Pseudomonadati</taxon>
        <taxon>Thermomicrobiota</taxon>
        <taxon>Thermomicrobia</taxon>
        <taxon>Sphaerobacterales</taxon>
        <taxon>Sphaerobacterineae</taxon>
        <taxon>Sphaerobacteraceae</taxon>
        <taxon>Nitrolancea</taxon>
    </lineage>
</organism>
<protein>
    <recommendedName>
        <fullName evidence="2">SHOCT domain-containing protein</fullName>
    </recommendedName>
</protein>
<evidence type="ECO:0000313" key="3">
    <source>
        <dbReference type="EMBL" id="CCF85798.1"/>
    </source>
</evidence>
<sequence length="128" mass="14253">MQSEQEKRPARKGPDTAMVIGIIALIIAAFLYLSRGFMGFGMMGRGFMGPGFMHGYGFSPWWGILTSLFWILLFGGIVLLAVSLLRQGRFTGIGPTGGSRALEILQERYAKGEITREQYEEMRRDIVG</sequence>
<feature type="domain" description="SHOCT" evidence="2">
    <location>
        <begin position="101"/>
        <end position="126"/>
    </location>
</feature>
<dbReference type="AlphaFoldDB" id="I4EM85"/>
<keyword evidence="4" id="KW-1185">Reference proteome</keyword>
<keyword evidence="1" id="KW-0812">Transmembrane</keyword>
<proteinExistence type="predicted"/>
<evidence type="ECO:0000313" key="4">
    <source>
        <dbReference type="Proteomes" id="UP000004221"/>
    </source>
</evidence>
<feature type="transmembrane region" description="Helical" evidence="1">
    <location>
        <begin position="20"/>
        <end position="41"/>
    </location>
</feature>
<feature type="transmembrane region" description="Helical" evidence="1">
    <location>
        <begin position="61"/>
        <end position="85"/>
    </location>
</feature>
<dbReference type="Pfam" id="PF09851">
    <property type="entry name" value="SHOCT"/>
    <property type="match status" value="1"/>
</dbReference>
<dbReference type="RefSeq" id="WP_008480996.1">
    <property type="nucleotide sequence ID" value="NZ_CAGS01000525.1"/>
</dbReference>